<dbReference type="Proteomes" id="UP000192380">
    <property type="component" value="Chromosome"/>
</dbReference>
<accession>H3R912</accession>
<dbReference type="EC" id="3.4.21.-" evidence="3"/>
<dbReference type="GO" id="GO:0004252">
    <property type="term" value="F:serine-type endopeptidase activity"/>
    <property type="evidence" value="ECO:0007669"/>
    <property type="project" value="UniProtKB-EC"/>
</dbReference>
<proteinExistence type="predicted"/>
<dbReference type="RefSeq" id="WP_006117850.1">
    <property type="nucleotide sequence ID" value="NZ_AHIE01000002.1"/>
</dbReference>
<evidence type="ECO:0000259" key="1">
    <source>
        <dbReference type="Pfam" id="PF01726"/>
    </source>
</evidence>
<reference evidence="3" key="2">
    <citation type="submission" date="2012-01" db="EMBL/GenBank/DDBJ databases">
        <authorList>
            <person name="Biehl B.S."/>
            <person name="Ding Y."/>
            <person name="Dugan-Rocha S.P."/>
            <person name="Gibbs R.A."/>
            <person name="Glasner J.D."/>
            <person name="Kovar C."/>
            <person name="Muzny D.M."/>
            <person name="Neeno-Eckwall E.C."/>
            <person name="Perna N.T."/>
            <person name="Qin X."/>
            <person name="von Bodman S.B."/>
            <person name="Weinstock G.M."/>
        </authorList>
    </citation>
    <scope>NUCLEOTIDE SEQUENCE</scope>
    <source>
        <strain evidence="3">DC283</strain>
    </source>
</reference>
<dbReference type="InterPro" id="IPR050077">
    <property type="entry name" value="LexA_repressor"/>
</dbReference>
<keyword evidence="3" id="KW-0378">Hydrolase</keyword>
<dbReference type="EC" id="3.4.21.88" evidence="3"/>
<name>H3R912_PANSE</name>
<dbReference type="STRING" id="660596.DSJ_18650"/>
<reference evidence="2 5" key="3">
    <citation type="submission" date="2016-10" db="EMBL/GenBank/DDBJ databases">
        <title>Complete Genome Assembly of Pantoea stewartii subsp. stewartii DC283, a Corn Pathogen.</title>
        <authorList>
            <person name="Duong D.A."/>
            <person name="Stevens A.M."/>
            <person name="Jensen R.V."/>
        </authorList>
    </citation>
    <scope>NUCLEOTIDE SEQUENCE [LARGE SCALE GENOMIC DNA]</scope>
    <source>
        <strain evidence="2 5">DC283</strain>
    </source>
</reference>
<reference evidence="3 4" key="1">
    <citation type="journal article" date="2012" name="Mol. Microbiol.">
        <title>The genetic and structural basis of two distinct terminal side branch residues in stewartan and amylovoran exopolysaccharides and their potential role in host adaptation.</title>
        <authorList>
            <person name="Wang X."/>
            <person name="Yang F."/>
            <person name="von Bodman S.B."/>
        </authorList>
    </citation>
    <scope>NUCLEOTIDE SEQUENCE [LARGE SCALE GENOMIC DNA]</scope>
    <source>
        <strain evidence="3 4">DC283</strain>
    </source>
</reference>
<dbReference type="PANTHER" id="PTHR33516">
    <property type="entry name" value="LEXA REPRESSOR"/>
    <property type="match status" value="1"/>
</dbReference>
<sequence>MEQLTDTQQRTLDFIRGYIRENGLSPTIAEIAEGMGWRSPNSAQIHVNALQQKGRLKVKRGANRGIVLTTTSFDCNNLALETAVRIMGIIEKAKCEKELWPDLRLQAAIHTEVINLMIKGVV</sequence>
<evidence type="ECO:0000313" key="3">
    <source>
        <dbReference type="EMBL" id="EHU01675.1"/>
    </source>
</evidence>
<dbReference type="InterPro" id="IPR036388">
    <property type="entry name" value="WH-like_DNA-bd_sf"/>
</dbReference>
<dbReference type="AlphaFoldDB" id="H3R912"/>
<evidence type="ECO:0000313" key="4">
    <source>
        <dbReference type="Proteomes" id="UP000005050"/>
    </source>
</evidence>
<dbReference type="Gene3D" id="1.10.10.10">
    <property type="entry name" value="Winged helix-like DNA-binding domain superfamily/Winged helix DNA-binding domain"/>
    <property type="match status" value="1"/>
</dbReference>
<evidence type="ECO:0000313" key="2">
    <source>
        <dbReference type="EMBL" id="ARF51137.1"/>
    </source>
</evidence>
<keyword evidence="3" id="KW-0645">Protease</keyword>
<dbReference type="KEGG" id="pstw:DSJ_18650"/>
<dbReference type="PANTHER" id="PTHR33516:SF2">
    <property type="entry name" value="LEXA REPRESSOR-RELATED"/>
    <property type="match status" value="1"/>
</dbReference>
<feature type="domain" description="LexA repressor DNA-binding" evidence="1">
    <location>
        <begin position="1"/>
        <end position="65"/>
    </location>
</feature>
<dbReference type="PATRIC" id="fig|660596.6.peg.346"/>
<dbReference type="InterPro" id="IPR036390">
    <property type="entry name" value="WH_DNA-bd_sf"/>
</dbReference>
<evidence type="ECO:0000313" key="5">
    <source>
        <dbReference type="Proteomes" id="UP000192380"/>
    </source>
</evidence>
<dbReference type="EMBL" id="CP017581">
    <property type="protein sequence ID" value="ARF51137.1"/>
    <property type="molecule type" value="Genomic_DNA"/>
</dbReference>
<dbReference type="InterPro" id="IPR006199">
    <property type="entry name" value="LexA_DNA-bd_dom"/>
</dbReference>
<keyword evidence="5" id="KW-1185">Reference proteome</keyword>
<protein>
    <submittedName>
        <fullName evidence="3">SOS-response repressor/protease</fullName>
        <ecNumber evidence="3">3.4.21.-</ecNumber>
        <ecNumber evidence="3">3.4.21.88</ecNumber>
    </submittedName>
</protein>
<organism evidence="3 4">
    <name type="scientific">Pantoea stewartii subsp. stewartii DC283</name>
    <dbReference type="NCBI Taxonomy" id="660596"/>
    <lineage>
        <taxon>Bacteria</taxon>
        <taxon>Pseudomonadati</taxon>
        <taxon>Pseudomonadota</taxon>
        <taxon>Gammaproteobacteria</taxon>
        <taxon>Enterobacterales</taxon>
        <taxon>Erwiniaceae</taxon>
        <taxon>Pantoea</taxon>
    </lineage>
</organism>
<dbReference type="GO" id="GO:0006508">
    <property type="term" value="P:proteolysis"/>
    <property type="evidence" value="ECO:0007669"/>
    <property type="project" value="UniProtKB-KW"/>
</dbReference>
<dbReference type="Pfam" id="PF01726">
    <property type="entry name" value="LexA_DNA_bind"/>
    <property type="match status" value="1"/>
</dbReference>
<dbReference type="Proteomes" id="UP000005050">
    <property type="component" value="Unassembled WGS sequence"/>
</dbReference>
<gene>
    <name evidence="3" type="ORF">CKS_0110</name>
    <name evidence="2" type="ORF">DSJ_18650</name>
</gene>
<dbReference type="SUPFAM" id="SSF46785">
    <property type="entry name" value="Winged helix' DNA-binding domain"/>
    <property type="match status" value="1"/>
</dbReference>
<dbReference type="EMBL" id="AHIE01000002">
    <property type="protein sequence ID" value="EHU01675.1"/>
    <property type="molecule type" value="Genomic_DNA"/>
</dbReference>